<reference evidence="2 3" key="1">
    <citation type="submission" date="2018-06" db="EMBL/GenBank/DDBJ databases">
        <title>Extensive metabolic versatility and redundancy in microbially diverse, dynamic hydrothermal sediments.</title>
        <authorList>
            <person name="Dombrowski N."/>
            <person name="Teske A."/>
            <person name="Baker B.J."/>
        </authorList>
    </citation>
    <scope>NUCLEOTIDE SEQUENCE [LARGE SCALE GENOMIC DNA]</scope>
    <source>
        <strain evidence="2">B66_G16</strain>
    </source>
</reference>
<keyword evidence="1" id="KW-0812">Transmembrane</keyword>
<accession>A0A497ERC3</accession>
<keyword evidence="1" id="KW-1133">Transmembrane helix</keyword>
<dbReference type="AlphaFoldDB" id="A0A497ERC3"/>
<dbReference type="GO" id="GO:0016765">
    <property type="term" value="F:transferase activity, transferring alkyl or aryl (other than methyl) groups"/>
    <property type="evidence" value="ECO:0007669"/>
    <property type="project" value="InterPro"/>
</dbReference>
<protein>
    <submittedName>
        <fullName evidence="2">Uncharacterized protein</fullName>
    </submittedName>
</protein>
<dbReference type="EMBL" id="QMQV01000018">
    <property type="protein sequence ID" value="RLE49924.1"/>
    <property type="molecule type" value="Genomic_DNA"/>
</dbReference>
<feature type="transmembrane region" description="Helical" evidence="1">
    <location>
        <begin position="57"/>
        <end position="86"/>
    </location>
</feature>
<dbReference type="Proteomes" id="UP000278475">
    <property type="component" value="Unassembled WGS sequence"/>
</dbReference>
<feature type="transmembrane region" description="Helical" evidence="1">
    <location>
        <begin position="12"/>
        <end position="45"/>
    </location>
</feature>
<evidence type="ECO:0000256" key="1">
    <source>
        <dbReference type="SAM" id="Phobius"/>
    </source>
</evidence>
<evidence type="ECO:0000313" key="2">
    <source>
        <dbReference type="EMBL" id="RLE49924.1"/>
    </source>
</evidence>
<keyword evidence="1" id="KW-0472">Membrane</keyword>
<gene>
    <name evidence="2" type="ORF">DRJ31_03230</name>
</gene>
<dbReference type="GO" id="GO:0005886">
    <property type="term" value="C:plasma membrane"/>
    <property type="evidence" value="ECO:0007669"/>
    <property type="project" value="UniProtKB-SubCell"/>
</dbReference>
<name>A0A497ERC3_9CREN</name>
<feature type="transmembrane region" description="Helical" evidence="1">
    <location>
        <begin position="117"/>
        <end position="135"/>
    </location>
</feature>
<feature type="transmembrane region" description="Helical" evidence="1">
    <location>
        <begin position="93"/>
        <end position="111"/>
    </location>
</feature>
<organism evidence="2 3">
    <name type="scientific">Thermoproteota archaeon</name>
    <dbReference type="NCBI Taxonomy" id="2056631"/>
    <lineage>
        <taxon>Archaea</taxon>
        <taxon>Thermoproteota</taxon>
    </lineage>
</organism>
<sequence length="186" mass="21577">MLGKIFYKIEGWYPLLGLPLISSLYLRDFSFFPVAFILSLLLLSLAHAFDDGKPTSIIYFLLALFISLLTDTIQLTLVIFVLIILYKFFKRTPLSAFYVGFSYPTLLFFQFRPSLGFFFLYLLFSILITISEFYHEAHHYEQDLKEGRKTTAIYFGFKVDEAQRKEVRRCLIAVTVAVIVFILVSG</sequence>
<proteinExistence type="predicted"/>
<feature type="transmembrane region" description="Helical" evidence="1">
    <location>
        <begin position="167"/>
        <end position="184"/>
    </location>
</feature>
<comment type="caution">
    <text evidence="2">The sequence shown here is derived from an EMBL/GenBank/DDBJ whole genome shotgun (WGS) entry which is preliminary data.</text>
</comment>
<evidence type="ECO:0000313" key="3">
    <source>
        <dbReference type="Proteomes" id="UP000278475"/>
    </source>
</evidence>